<dbReference type="EMBL" id="JRPD02000015">
    <property type="protein sequence ID" value="TLD99782.1"/>
    <property type="molecule type" value="Genomic_DNA"/>
</dbReference>
<dbReference type="GO" id="GO:0016787">
    <property type="term" value="F:hydrolase activity"/>
    <property type="evidence" value="ECO:0007669"/>
    <property type="project" value="UniProtKB-KW"/>
</dbReference>
<keyword evidence="13" id="KW-1003">Cell membrane</keyword>
<dbReference type="RefSeq" id="WP_034558569.1">
    <property type="nucleotide sequence ID" value="NZ_FZML01000009.1"/>
</dbReference>
<dbReference type="Proteomes" id="UP000255139">
    <property type="component" value="Unassembled WGS sequence"/>
</dbReference>
<evidence type="ECO:0000256" key="12">
    <source>
        <dbReference type="ARBA" id="ARBA00037847"/>
    </source>
</evidence>
<name>A0A099TZT3_9HELI</name>
<evidence type="ECO:0000256" key="6">
    <source>
        <dbReference type="ARBA" id="ARBA00022989"/>
    </source>
</evidence>
<comment type="function">
    <text evidence="10 13">F(1)F(0) ATP synthase produces ATP from ADP in the presence of a proton or sodium gradient. F-type ATPases consist of two structural domains, F(1) containing the extramembraneous catalytic core and F(0) containing the membrane proton channel, linked together by a central stalk and a peripheral stalk. During catalysis, ATP synthesis in the catalytic domain of F(1) is coupled via a rotary mechanism of the central stalk subunits to proton translocation.</text>
</comment>
<evidence type="ECO:0000313" key="16">
    <source>
        <dbReference type="EMBL" id="STQ86984.1"/>
    </source>
</evidence>
<evidence type="ECO:0000256" key="10">
    <source>
        <dbReference type="ARBA" id="ARBA00025198"/>
    </source>
</evidence>
<proteinExistence type="inferred from homology"/>
<evidence type="ECO:0000256" key="1">
    <source>
        <dbReference type="ARBA" id="ARBA00005513"/>
    </source>
</evidence>
<gene>
    <name evidence="13 16" type="primary">atpF</name>
    <name evidence="17" type="ORF">LS73_006845</name>
    <name evidence="16" type="ORF">NCTC12714_01795</name>
</gene>
<evidence type="ECO:0000256" key="5">
    <source>
        <dbReference type="ARBA" id="ARBA00022781"/>
    </source>
</evidence>
<dbReference type="Pfam" id="PF00430">
    <property type="entry name" value="ATP-synt_B"/>
    <property type="match status" value="1"/>
</dbReference>
<dbReference type="OrthoDB" id="5334261at2"/>
<sequence>MEIIPNPQVMLVVFIVFIITMFLLNKFVFEPIIYYIDQRNAKINSDLAIASQDDKELSEINKQINKILSEAKSEAYAIKSRAIQDAKDSANKKIEQAQLENREKMEEFLKELSDQKDKMRKDIKACLSDIDSTLLMKIKNV</sequence>
<evidence type="ECO:0000313" key="17">
    <source>
        <dbReference type="EMBL" id="TLD99782.1"/>
    </source>
</evidence>
<dbReference type="HAMAP" id="MF_01398">
    <property type="entry name" value="ATP_synth_b_bprime"/>
    <property type="match status" value="1"/>
</dbReference>
<protein>
    <recommendedName>
        <fullName evidence="13">ATP synthase subunit b</fullName>
    </recommendedName>
    <alternativeName>
        <fullName evidence="13">ATP synthase F(0) sector subunit b</fullName>
    </alternativeName>
    <alternativeName>
        <fullName evidence="13">ATPase subunit I</fullName>
    </alternativeName>
    <alternativeName>
        <fullName evidence="13">F-type ATPase subunit b</fullName>
        <shortName evidence="13">F-ATPase subunit b</shortName>
    </alternativeName>
</protein>
<dbReference type="InterPro" id="IPR002146">
    <property type="entry name" value="ATP_synth_b/b'su_bac/chlpt"/>
</dbReference>
<evidence type="ECO:0000256" key="13">
    <source>
        <dbReference type="HAMAP-Rule" id="MF_01398"/>
    </source>
</evidence>
<comment type="similarity">
    <text evidence="1 13 14">Belongs to the ATPase B chain family.</text>
</comment>
<comment type="subunit">
    <text evidence="13">F-type ATPases have 2 components, F(1) - the catalytic core - and F(0) - the membrane proton channel. F(1) has five subunits: alpha(3), beta(3), gamma(1), delta(1), epsilon(1). F(0) has three main subunits: a(1), b(2) and c(10-14). The alpha and beta chains form an alternating ring which encloses part of the gamma chain. F(1) is attached to F(0) by a central stalk formed by the gamma and epsilon chains, while a peripheral stalk is formed by the delta and b chains.</text>
</comment>
<evidence type="ECO:0000256" key="7">
    <source>
        <dbReference type="ARBA" id="ARBA00023065"/>
    </source>
</evidence>
<dbReference type="GO" id="GO:0045259">
    <property type="term" value="C:proton-transporting ATP synthase complex"/>
    <property type="evidence" value="ECO:0007669"/>
    <property type="project" value="UniProtKB-KW"/>
</dbReference>
<feature type="transmembrane region" description="Helical" evidence="13">
    <location>
        <begin position="12"/>
        <end position="36"/>
    </location>
</feature>
<dbReference type="GO" id="GO:0012505">
    <property type="term" value="C:endomembrane system"/>
    <property type="evidence" value="ECO:0007669"/>
    <property type="project" value="UniProtKB-SubCell"/>
</dbReference>
<dbReference type="AlphaFoldDB" id="A0A099TZT3"/>
<reference evidence="17 18" key="1">
    <citation type="journal article" date="2014" name="Genome Announc.">
        <title>Draft genome sequences of eight enterohepatic helicobacter species isolated from both laboratory and wild rodents.</title>
        <authorList>
            <person name="Sheh A."/>
            <person name="Shen Z."/>
            <person name="Fox J.G."/>
        </authorList>
    </citation>
    <scope>NUCLEOTIDE SEQUENCE [LARGE SCALE GENOMIC DNA]</scope>
    <source>
        <strain evidence="17 18">ST1</strain>
    </source>
</reference>
<organism evidence="16 19">
    <name type="scientific">Helicobacter muridarum</name>
    <dbReference type="NCBI Taxonomy" id="216"/>
    <lineage>
        <taxon>Bacteria</taxon>
        <taxon>Pseudomonadati</taxon>
        <taxon>Campylobacterota</taxon>
        <taxon>Epsilonproteobacteria</taxon>
        <taxon>Campylobacterales</taxon>
        <taxon>Helicobacteraceae</taxon>
        <taxon>Helicobacter</taxon>
    </lineage>
</organism>
<accession>A0A099TZT3</accession>
<evidence type="ECO:0000256" key="11">
    <source>
        <dbReference type="ARBA" id="ARBA00025614"/>
    </source>
</evidence>
<keyword evidence="16" id="KW-0378">Hydrolase</keyword>
<dbReference type="STRING" id="216.LS73_07190"/>
<evidence type="ECO:0000256" key="3">
    <source>
        <dbReference type="ARBA" id="ARBA00022547"/>
    </source>
</evidence>
<reference evidence="16 19" key="2">
    <citation type="submission" date="2018-06" db="EMBL/GenBank/DDBJ databases">
        <authorList>
            <consortium name="Pathogen Informatics"/>
            <person name="Doyle S."/>
        </authorList>
    </citation>
    <scope>NUCLEOTIDE SEQUENCE [LARGE SCALE GENOMIC DNA]</scope>
    <source>
        <strain evidence="16 19">NCTC12714</strain>
    </source>
</reference>
<dbReference type="EMBL" id="UGJE01000002">
    <property type="protein sequence ID" value="STQ86984.1"/>
    <property type="molecule type" value="Genomic_DNA"/>
</dbReference>
<keyword evidence="7 13" id="KW-0406">Ion transport</keyword>
<dbReference type="GO" id="GO:0005886">
    <property type="term" value="C:plasma membrane"/>
    <property type="evidence" value="ECO:0007669"/>
    <property type="project" value="UniProtKB-SubCell"/>
</dbReference>
<keyword evidence="15" id="KW-0175">Coiled coil</keyword>
<dbReference type="Proteomes" id="UP000029922">
    <property type="component" value="Unassembled WGS sequence"/>
</dbReference>
<keyword evidence="9 13" id="KW-0066">ATP synthesis</keyword>
<dbReference type="PANTHER" id="PTHR33445:SF1">
    <property type="entry name" value="ATP SYNTHASE SUBUNIT B"/>
    <property type="match status" value="1"/>
</dbReference>
<keyword evidence="19" id="KW-1185">Reference proteome</keyword>
<dbReference type="PANTHER" id="PTHR33445">
    <property type="entry name" value="ATP SYNTHASE SUBUNIT B', CHLOROPLASTIC"/>
    <property type="match status" value="1"/>
</dbReference>
<keyword evidence="6 13" id="KW-1133">Transmembrane helix</keyword>
<evidence type="ECO:0000256" key="8">
    <source>
        <dbReference type="ARBA" id="ARBA00023136"/>
    </source>
</evidence>
<evidence type="ECO:0000256" key="14">
    <source>
        <dbReference type="RuleBase" id="RU003848"/>
    </source>
</evidence>
<dbReference type="CDD" id="cd06503">
    <property type="entry name" value="ATP-synt_Fo_b"/>
    <property type="match status" value="1"/>
</dbReference>
<evidence type="ECO:0000313" key="18">
    <source>
        <dbReference type="Proteomes" id="UP000029922"/>
    </source>
</evidence>
<evidence type="ECO:0000313" key="19">
    <source>
        <dbReference type="Proteomes" id="UP000255139"/>
    </source>
</evidence>
<evidence type="ECO:0000256" key="4">
    <source>
        <dbReference type="ARBA" id="ARBA00022692"/>
    </source>
</evidence>
<comment type="function">
    <text evidence="11">Component of the F(0) channel, it forms part of the peripheral stalk, linking F(1) to F(0). The b'-subunit is a diverged and duplicated form of b found in plants and photosynthetic bacteria.</text>
</comment>
<comment type="subcellular location">
    <subcellularLocation>
        <location evidence="13">Cell membrane</location>
        <topology evidence="13">Single-pass membrane protein</topology>
    </subcellularLocation>
    <subcellularLocation>
        <location evidence="12">Endomembrane system</location>
        <topology evidence="12">Single-pass membrane protein</topology>
    </subcellularLocation>
</comment>
<feature type="coiled-coil region" evidence="15">
    <location>
        <begin position="80"/>
        <end position="129"/>
    </location>
</feature>
<keyword evidence="2 13" id="KW-0813">Transport</keyword>
<keyword evidence="3 13" id="KW-0138">CF(0)</keyword>
<dbReference type="GO" id="GO:0046961">
    <property type="term" value="F:proton-transporting ATPase activity, rotational mechanism"/>
    <property type="evidence" value="ECO:0007669"/>
    <property type="project" value="TreeGrafter"/>
</dbReference>
<keyword evidence="8 13" id="KW-0472">Membrane</keyword>
<evidence type="ECO:0000256" key="2">
    <source>
        <dbReference type="ARBA" id="ARBA00022448"/>
    </source>
</evidence>
<evidence type="ECO:0000256" key="9">
    <source>
        <dbReference type="ARBA" id="ARBA00023310"/>
    </source>
</evidence>
<dbReference type="GO" id="GO:0046933">
    <property type="term" value="F:proton-transporting ATP synthase activity, rotational mechanism"/>
    <property type="evidence" value="ECO:0007669"/>
    <property type="project" value="UniProtKB-UniRule"/>
</dbReference>
<evidence type="ECO:0000256" key="15">
    <source>
        <dbReference type="SAM" id="Coils"/>
    </source>
</evidence>
<keyword evidence="4 13" id="KW-0812">Transmembrane</keyword>
<keyword evidence="5 13" id="KW-0375">Hydrogen ion transport</keyword>
<dbReference type="InterPro" id="IPR050059">
    <property type="entry name" value="ATP_synthase_B_chain"/>
</dbReference>